<dbReference type="Pfam" id="PF13414">
    <property type="entry name" value="TPR_11"/>
    <property type="match status" value="1"/>
</dbReference>
<dbReference type="InterPro" id="IPR050498">
    <property type="entry name" value="Ycf3"/>
</dbReference>
<evidence type="ECO:0000313" key="5">
    <source>
        <dbReference type="Proteomes" id="UP001143362"/>
    </source>
</evidence>
<keyword evidence="2 3" id="KW-0802">TPR repeat</keyword>
<dbReference type="SUPFAM" id="SSF48452">
    <property type="entry name" value="TPR-like"/>
    <property type="match status" value="2"/>
</dbReference>
<dbReference type="PROSITE" id="PS50005">
    <property type="entry name" value="TPR"/>
    <property type="match status" value="6"/>
</dbReference>
<dbReference type="SUPFAM" id="SSF52540">
    <property type="entry name" value="P-loop containing nucleoside triphosphate hydrolases"/>
    <property type="match status" value="1"/>
</dbReference>
<feature type="repeat" description="TPR" evidence="3">
    <location>
        <begin position="134"/>
        <end position="167"/>
    </location>
</feature>
<dbReference type="Gene3D" id="1.25.40.10">
    <property type="entry name" value="Tetratricopeptide repeat domain"/>
    <property type="match status" value="2"/>
</dbReference>
<feature type="repeat" description="TPR" evidence="3">
    <location>
        <begin position="304"/>
        <end position="337"/>
    </location>
</feature>
<dbReference type="PANTHER" id="PTHR44858">
    <property type="entry name" value="TETRATRICOPEPTIDE REPEAT PROTEIN 6"/>
    <property type="match status" value="1"/>
</dbReference>
<comment type="caution">
    <text evidence="4">The sequence shown here is derived from an EMBL/GenBank/DDBJ whole genome shotgun (WGS) entry which is preliminary data.</text>
</comment>
<gene>
    <name evidence="4" type="ORF">EYC98_06895</name>
</gene>
<dbReference type="PANTHER" id="PTHR44858:SF1">
    <property type="entry name" value="UDP-N-ACETYLGLUCOSAMINE--PEPTIDE N-ACETYLGLUCOSAMINYLTRANSFERASE SPINDLY-RELATED"/>
    <property type="match status" value="1"/>
</dbReference>
<dbReference type="PROSITE" id="PS50293">
    <property type="entry name" value="TPR_REGION"/>
    <property type="match status" value="3"/>
</dbReference>
<dbReference type="Gene3D" id="3.40.50.300">
    <property type="entry name" value="P-loop containing nucleotide triphosphate hydrolases"/>
    <property type="match status" value="1"/>
</dbReference>
<dbReference type="Pfam" id="PF13469">
    <property type="entry name" value="Sulfotransfer_3"/>
    <property type="match status" value="1"/>
</dbReference>
<dbReference type="Pfam" id="PF07719">
    <property type="entry name" value="TPR_2"/>
    <property type="match status" value="1"/>
</dbReference>
<dbReference type="Pfam" id="PF13374">
    <property type="entry name" value="TPR_10"/>
    <property type="match status" value="1"/>
</dbReference>
<reference evidence="4" key="1">
    <citation type="submission" date="2019-02" db="EMBL/GenBank/DDBJ databases">
        <authorList>
            <person name="Li S.-H."/>
        </authorList>
    </citation>
    <scope>NUCLEOTIDE SEQUENCE</scope>
    <source>
        <strain evidence="4">IMCC14734</strain>
    </source>
</reference>
<dbReference type="RefSeq" id="WP_279244575.1">
    <property type="nucleotide sequence ID" value="NZ_SHNN01000001.1"/>
</dbReference>
<dbReference type="SMART" id="SM00028">
    <property type="entry name" value="TPR"/>
    <property type="match status" value="9"/>
</dbReference>
<feature type="repeat" description="TPR" evidence="3">
    <location>
        <begin position="236"/>
        <end position="269"/>
    </location>
</feature>
<dbReference type="Proteomes" id="UP001143362">
    <property type="component" value="Unassembled WGS sequence"/>
</dbReference>
<name>A0ABT3TE83_9GAMM</name>
<dbReference type="InterPro" id="IPR019734">
    <property type="entry name" value="TPR_rpt"/>
</dbReference>
<dbReference type="Pfam" id="PF13424">
    <property type="entry name" value="TPR_12"/>
    <property type="match status" value="1"/>
</dbReference>
<proteinExistence type="predicted"/>
<evidence type="ECO:0000313" key="4">
    <source>
        <dbReference type="EMBL" id="MCX2980601.1"/>
    </source>
</evidence>
<dbReference type="InterPro" id="IPR011990">
    <property type="entry name" value="TPR-like_helical_dom_sf"/>
</dbReference>
<feature type="repeat" description="TPR" evidence="3">
    <location>
        <begin position="168"/>
        <end position="201"/>
    </location>
</feature>
<evidence type="ECO:0000256" key="3">
    <source>
        <dbReference type="PROSITE-ProRule" id="PRU00339"/>
    </source>
</evidence>
<dbReference type="Pfam" id="PF13181">
    <property type="entry name" value="TPR_8"/>
    <property type="match status" value="2"/>
</dbReference>
<organism evidence="4 5">
    <name type="scientific">Candidatus Litorirhabdus singularis</name>
    <dbReference type="NCBI Taxonomy" id="2518993"/>
    <lineage>
        <taxon>Bacteria</taxon>
        <taxon>Pseudomonadati</taxon>
        <taxon>Pseudomonadota</taxon>
        <taxon>Gammaproteobacteria</taxon>
        <taxon>Cellvibrionales</taxon>
        <taxon>Halieaceae</taxon>
        <taxon>Candidatus Litorirhabdus</taxon>
    </lineage>
</organism>
<dbReference type="InterPro" id="IPR013105">
    <property type="entry name" value="TPR_2"/>
</dbReference>
<dbReference type="EMBL" id="SHNN01000001">
    <property type="protein sequence ID" value="MCX2980601.1"/>
    <property type="molecule type" value="Genomic_DNA"/>
</dbReference>
<accession>A0ABT3TE83</accession>
<keyword evidence="1" id="KW-0677">Repeat</keyword>
<keyword evidence="5" id="KW-1185">Reference proteome</keyword>
<feature type="repeat" description="TPR" evidence="3">
    <location>
        <begin position="100"/>
        <end position="133"/>
    </location>
</feature>
<feature type="repeat" description="TPR" evidence="3">
    <location>
        <begin position="202"/>
        <end position="235"/>
    </location>
</feature>
<sequence length="723" mass="80514">MTLTRKLPNGVLPLPEEPIVARTVTKPRRLSPQQALALANKHQSNGELRQSWSILQKLLADKPDMHAALHLGAIVKHQLGDFESGIALLGKTVLLQPEVSLYRSNLAEMYRTAGNTPAAIEQGREAVRLDPASAVAHSNLGIAYYDMGDFEAAESCQHRALQLNPDLAAARNNLGSIFRERKDLPAAIRCYEMVLRLQPEHLEAMNNLGAVLTEDERYEEAVATLRKVLAVKPDFADAHSNIGNAFVALEKYEIALQAFDRALELRPEYAEPYLGRARVFHEQGQLQLAEEAANSALLIDAGKAEAHCVLALVYAEQGSPEKAMQQWEQALSIDPALQRAYIGKGSLLMEQGLMKEAESSQLQALELDSDSLAARIALTQVRKTLPGDENFLELEARVRDIDGLYESKAMALHFALGKCYDDLGDYNSAFPHFLSACAIKRRSIEYSPADTETLVDQLISFFDVERVSSAVGGGCSSELPVFVLGMARSGTTLTEQIIASHPQVYGAGELPDLLALAHSHDNPQSECYYPFSLSETDQAGFAEMGASYVSGLHERFGQALRITDKMPANFFAVGLIHLILPHAKIIHIRRNPLDTCISGFSKLYNRGQLYSYDLAELGQYYRQYYRLMQHWTAVLPAGRLLEICYEDLVADQEMQARRIIEHCGLEWTDRCLDFHKTKRSVRTASAAQVRQPIYTSSIERWRRYEKFLQPLCDALGPDLIEQG</sequence>
<evidence type="ECO:0000256" key="2">
    <source>
        <dbReference type="ARBA" id="ARBA00022803"/>
    </source>
</evidence>
<protein>
    <submittedName>
        <fullName evidence="4">Sulfotransferase family protein</fullName>
    </submittedName>
</protein>
<dbReference type="InterPro" id="IPR027417">
    <property type="entry name" value="P-loop_NTPase"/>
</dbReference>
<evidence type="ECO:0000256" key="1">
    <source>
        <dbReference type="ARBA" id="ARBA00022737"/>
    </source>
</evidence>